<gene>
    <name evidence="12" type="ORF">DP939_15625</name>
</gene>
<keyword evidence="8" id="KW-0902">Two-component regulatory system</keyword>
<dbReference type="InterPro" id="IPR003594">
    <property type="entry name" value="HATPase_dom"/>
</dbReference>
<dbReference type="GO" id="GO:0005524">
    <property type="term" value="F:ATP binding"/>
    <property type="evidence" value="ECO:0007669"/>
    <property type="project" value="UniProtKB-KW"/>
</dbReference>
<feature type="transmembrane region" description="Helical" evidence="9">
    <location>
        <begin position="95"/>
        <end position="115"/>
    </location>
</feature>
<dbReference type="PANTHER" id="PTHR24421">
    <property type="entry name" value="NITRATE/NITRITE SENSOR PROTEIN NARX-RELATED"/>
    <property type="match status" value="1"/>
</dbReference>
<dbReference type="EMBL" id="QMEY01000005">
    <property type="protein sequence ID" value="RBQ19355.1"/>
    <property type="molecule type" value="Genomic_DNA"/>
</dbReference>
<evidence type="ECO:0000256" key="3">
    <source>
        <dbReference type="ARBA" id="ARBA00022553"/>
    </source>
</evidence>
<dbReference type="SUPFAM" id="SSF55874">
    <property type="entry name" value="ATPase domain of HSP90 chaperone/DNA topoisomerase II/histidine kinase"/>
    <property type="match status" value="1"/>
</dbReference>
<sequence>MRAVWRALLVAYLIVGAVLAVVEVWPRDGWPAGAGIAVVGVLAAAGCALPLLGRGPDALLVAALAGGLALHGAAMGSGLPMIFVSVCLAPYRLPLRWGLAFVTAAIAATAGVSAVTGVAFPAIFGISLGLGYCVIVAFLLRQLALMRELAESRAREAAQGERAHLAREIHDILAHAQSAQIVHLEGARLLLSRGEDASAALGRVTVALKLAREGLEETKRAVDALRGEDLRLAERLERLAVEHRSAGGAGCAVRVSGDLEGLSAGARLAVARTAQEALTNVRKHAPGAAAEVSLRRVADWCELEVRDHGGRARADRQPGGGHGLVGMRERAELLGGSLVTGPGEGGFRVLLRVPAADRAGAAR</sequence>
<dbReference type="InterPro" id="IPR011712">
    <property type="entry name" value="Sig_transdc_His_kin_sub3_dim/P"/>
</dbReference>
<comment type="caution">
    <text evidence="12">The sequence shown here is derived from an EMBL/GenBank/DDBJ whole genome shotgun (WGS) entry which is preliminary data.</text>
</comment>
<dbReference type="Gene3D" id="1.20.5.1930">
    <property type="match status" value="1"/>
</dbReference>
<dbReference type="AlphaFoldDB" id="A0A366LZH9"/>
<dbReference type="Pfam" id="PF02518">
    <property type="entry name" value="HATPase_c"/>
    <property type="match status" value="1"/>
</dbReference>
<proteinExistence type="predicted"/>
<dbReference type="Proteomes" id="UP000253303">
    <property type="component" value="Unassembled WGS sequence"/>
</dbReference>
<evidence type="ECO:0000256" key="1">
    <source>
        <dbReference type="ARBA" id="ARBA00000085"/>
    </source>
</evidence>
<evidence type="ECO:0000256" key="9">
    <source>
        <dbReference type="SAM" id="Phobius"/>
    </source>
</evidence>
<evidence type="ECO:0000313" key="13">
    <source>
        <dbReference type="Proteomes" id="UP000253303"/>
    </source>
</evidence>
<keyword evidence="9" id="KW-0812">Transmembrane</keyword>
<feature type="transmembrane region" description="Helical" evidence="9">
    <location>
        <begin position="59"/>
        <end position="83"/>
    </location>
</feature>
<keyword evidence="9" id="KW-0472">Membrane</keyword>
<dbReference type="GO" id="GO:0046983">
    <property type="term" value="F:protein dimerization activity"/>
    <property type="evidence" value="ECO:0007669"/>
    <property type="project" value="InterPro"/>
</dbReference>
<feature type="transmembrane region" description="Helical" evidence="9">
    <location>
        <begin position="30"/>
        <end position="52"/>
    </location>
</feature>
<accession>A0A366LZH9</accession>
<dbReference type="PANTHER" id="PTHR24421:SF10">
    <property type="entry name" value="NITRATE_NITRITE SENSOR PROTEIN NARQ"/>
    <property type="match status" value="1"/>
</dbReference>
<evidence type="ECO:0000256" key="5">
    <source>
        <dbReference type="ARBA" id="ARBA00022741"/>
    </source>
</evidence>
<keyword evidence="13" id="KW-1185">Reference proteome</keyword>
<dbReference type="Gene3D" id="3.30.565.10">
    <property type="entry name" value="Histidine kinase-like ATPase, C-terminal domain"/>
    <property type="match status" value="1"/>
</dbReference>
<comment type="catalytic activity">
    <reaction evidence="1">
        <text>ATP + protein L-histidine = ADP + protein N-phospho-L-histidine.</text>
        <dbReference type="EC" id="2.7.13.3"/>
    </reaction>
</comment>
<evidence type="ECO:0000256" key="7">
    <source>
        <dbReference type="ARBA" id="ARBA00022840"/>
    </source>
</evidence>
<dbReference type="GO" id="GO:0000155">
    <property type="term" value="F:phosphorelay sensor kinase activity"/>
    <property type="evidence" value="ECO:0007669"/>
    <property type="project" value="InterPro"/>
</dbReference>
<evidence type="ECO:0000259" key="11">
    <source>
        <dbReference type="Pfam" id="PF07730"/>
    </source>
</evidence>
<dbReference type="InterPro" id="IPR036890">
    <property type="entry name" value="HATPase_C_sf"/>
</dbReference>
<evidence type="ECO:0000256" key="6">
    <source>
        <dbReference type="ARBA" id="ARBA00022777"/>
    </source>
</evidence>
<evidence type="ECO:0000256" key="8">
    <source>
        <dbReference type="ARBA" id="ARBA00023012"/>
    </source>
</evidence>
<dbReference type="Pfam" id="PF07730">
    <property type="entry name" value="HisKA_3"/>
    <property type="match status" value="1"/>
</dbReference>
<dbReference type="InterPro" id="IPR050482">
    <property type="entry name" value="Sensor_HK_TwoCompSys"/>
</dbReference>
<keyword evidence="9" id="KW-1133">Transmembrane helix</keyword>
<dbReference type="CDD" id="cd16917">
    <property type="entry name" value="HATPase_UhpB-NarQ-NarX-like"/>
    <property type="match status" value="1"/>
</dbReference>
<evidence type="ECO:0000256" key="4">
    <source>
        <dbReference type="ARBA" id="ARBA00022679"/>
    </source>
</evidence>
<keyword evidence="6 12" id="KW-0418">Kinase</keyword>
<keyword evidence="4" id="KW-0808">Transferase</keyword>
<evidence type="ECO:0000313" key="12">
    <source>
        <dbReference type="EMBL" id="RBQ19355.1"/>
    </source>
</evidence>
<keyword evidence="7" id="KW-0067">ATP-binding</keyword>
<dbReference type="EC" id="2.7.13.3" evidence="2"/>
<dbReference type="GO" id="GO:0016020">
    <property type="term" value="C:membrane"/>
    <property type="evidence" value="ECO:0007669"/>
    <property type="project" value="InterPro"/>
</dbReference>
<protein>
    <recommendedName>
        <fullName evidence="2">histidine kinase</fullName>
        <ecNumber evidence="2">2.7.13.3</ecNumber>
    </recommendedName>
</protein>
<feature type="domain" description="Signal transduction histidine kinase subgroup 3 dimerisation and phosphoacceptor" evidence="11">
    <location>
        <begin position="161"/>
        <end position="229"/>
    </location>
</feature>
<keyword evidence="3" id="KW-0597">Phosphoprotein</keyword>
<evidence type="ECO:0000256" key="2">
    <source>
        <dbReference type="ARBA" id="ARBA00012438"/>
    </source>
</evidence>
<feature type="transmembrane region" description="Helical" evidence="9">
    <location>
        <begin position="122"/>
        <end position="140"/>
    </location>
</feature>
<reference evidence="12 13" key="1">
    <citation type="submission" date="2018-06" db="EMBL/GenBank/DDBJ databases">
        <title>Sphaerisporangium craniellae sp. nov., isolated from a marine sponge in the South China Sea.</title>
        <authorList>
            <person name="Li L."/>
        </authorList>
    </citation>
    <scope>NUCLEOTIDE SEQUENCE [LARGE SCALE GENOMIC DNA]</scope>
    <source>
        <strain evidence="12 13">LHW63015</strain>
    </source>
</reference>
<evidence type="ECO:0000259" key="10">
    <source>
        <dbReference type="Pfam" id="PF02518"/>
    </source>
</evidence>
<name>A0A366LZH9_9ACTN</name>
<keyword evidence="5" id="KW-0547">Nucleotide-binding</keyword>
<organism evidence="12 13">
    <name type="scientific">Spongiactinospora rosea</name>
    <dbReference type="NCBI Taxonomy" id="2248750"/>
    <lineage>
        <taxon>Bacteria</taxon>
        <taxon>Bacillati</taxon>
        <taxon>Actinomycetota</taxon>
        <taxon>Actinomycetes</taxon>
        <taxon>Streptosporangiales</taxon>
        <taxon>Streptosporangiaceae</taxon>
        <taxon>Spongiactinospora</taxon>
    </lineage>
</organism>
<feature type="domain" description="Histidine kinase/HSP90-like ATPase" evidence="10">
    <location>
        <begin position="268"/>
        <end position="355"/>
    </location>
</feature>